<dbReference type="Proteomes" id="UP000265719">
    <property type="component" value="Chromosome"/>
</dbReference>
<evidence type="ECO:0000256" key="5">
    <source>
        <dbReference type="ARBA" id="ARBA00023251"/>
    </source>
</evidence>
<dbReference type="CDD" id="cd03230">
    <property type="entry name" value="ABC_DR_subfamily_A"/>
    <property type="match status" value="1"/>
</dbReference>
<keyword evidence="3" id="KW-0547">Nucleotide-binding</keyword>
<dbReference type="PANTHER" id="PTHR42711">
    <property type="entry name" value="ABC TRANSPORTER ATP-BINDING PROTEIN"/>
    <property type="match status" value="1"/>
</dbReference>
<comment type="subcellular location">
    <subcellularLocation>
        <location evidence="1">Cell membrane</location>
        <topology evidence="1">Peripheral membrane protein</topology>
    </subcellularLocation>
</comment>
<organism evidence="7 8">
    <name type="scientific">Thermobifida halotolerans</name>
    <dbReference type="NCBI Taxonomy" id="483545"/>
    <lineage>
        <taxon>Bacteria</taxon>
        <taxon>Bacillati</taxon>
        <taxon>Actinomycetota</taxon>
        <taxon>Actinomycetes</taxon>
        <taxon>Streptosporangiales</taxon>
        <taxon>Nocardiopsidaceae</taxon>
        <taxon>Thermobifida</taxon>
    </lineage>
</organism>
<accession>A0AA97M3S1</accession>
<dbReference type="InterPro" id="IPR003593">
    <property type="entry name" value="AAA+_ATPase"/>
</dbReference>
<dbReference type="SMART" id="SM00382">
    <property type="entry name" value="AAA"/>
    <property type="match status" value="1"/>
</dbReference>
<evidence type="ECO:0000256" key="2">
    <source>
        <dbReference type="ARBA" id="ARBA00022448"/>
    </source>
</evidence>
<name>A0AA97M3S1_9ACTN</name>
<evidence type="ECO:0000259" key="6">
    <source>
        <dbReference type="PROSITE" id="PS50893"/>
    </source>
</evidence>
<dbReference type="GO" id="GO:0046677">
    <property type="term" value="P:response to antibiotic"/>
    <property type="evidence" value="ECO:0007669"/>
    <property type="project" value="UniProtKB-KW"/>
</dbReference>
<dbReference type="GO" id="GO:0005886">
    <property type="term" value="C:plasma membrane"/>
    <property type="evidence" value="ECO:0007669"/>
    <property type="project" value="UniProtKB-SubCell"/>
</dbReference>
<proteinExistence type="predicted"/>
<gene>
    <name evidence="7" type="ORF">NI17_021425</name>
</gene>
<dbReference type="GO" id="GO:0016887">
    <property type="term" value="F:ATP hydrolysis activity"/>
    <property type="evidence" value="ECO:0007669"/>
    <property type="project" value="InterPro"/>
</dbReference>
<dbReference type="PANTHER" id="PTHR42711:SF17">
    <property type="entry name" value="ABC TRANSPORTER ATP-BINDING PROTEIN"/>
    <property type="match status" value="1"/>
</dbReference>
<dbReference type="KEGG" id="thao:NI17_021425"/>
<evidence type="ECO:0000256" key="3">
    <source>
        <dbReference type="ARBA" id="ARBA00022741"/>
    </source>
</evidence>
<dbReference type="InterPro" id="IPR017871">
    <property type="entry name" value="ABC_transporter-like_CS"/>
</dbReference>
<dbReference type="AlphaFoldDB" id="A0AA97M3S1"/>
<feature type="domain" description="ABC transporter" evidence="6">
    <location>
        <begin position="8"/>
        <end position="237"/>
    </location>
</feature>
<evidence type="ECO:0000313" key="7">
    <source>
        <dbReference type="EMBL" id="UOE19271.1"/>
    </source>
</evidence>
<keyword evidence="2" id="KW-0813">Transport</keyword>
<dbReference type="EMBL" id="CP063196">
    <property type="protein sequence ID" value="UOE19271.1"/>
    <property type="molecule type" value="Genomic_DNA"/>
</dbReference>
<evidence type="ECO:0000313" key="8">
    <source>
        <dbReference type="Proteomes" id="UP000265719"/>
    </source>
</evidence>
<dbReference type="InterPro" id="IPR027417">
    <property type="entry name" value="P-loop_NTPase"/>
</dbReference>
<dbReference type="GO" id="GO:0005524">
    <property type="term" value="F:ATP binding"/>
    <property type="evidence" value="ECO:0007669"/>
    <property type="project" value="UniProtKB-KW"/>
</dbReference>
<evidence type="ECO:0000256" key="4">
    <source>
        <dbReference type="ARBA" id="ARBA00022840"/>
    </source>
</evidence>
<dbReference type="PROSITE" id="PS00211">
    <property type="entry name" value="ABC_TRANSPORTER_1"/>
    <property type="match status" value="1"/>
</dbReference>
<reference evidence="7" key="1">
    <citation type="submission" date="2020-10" db="EMBL/GenBank/DDBJ databases">
        <title>De novo genome project of the cellulose decomposer Thermobifida halotolerans type strain.</title>
        <authorList>
            <person name="Nagy I."/>
            <person name="Horvath B."/>
            <person name="Kukolya J."/>
            <person name="Nagy I."/>
            <person name="Orsini M."/>
        </authorList>
    </citation>
    <scope>NUCLEOTIDE SEQUENCE</scope>
    <source>
        <strain evidence="7">DSM 44931</strain>
    </source>
</reference>
<evidence type="ECO:0000256" key="1">
    <source>
        <dbReference type="ARBA" id="ARBA00004202"/>
    </source>
</evidence>
<dbReference type="RefSeq" id="WP_068690046.1">
    <property type="nucleotide sequence ID" value="NZ_CP063196.1"/>
</dbReference>
<dbReference type="SUPFAM" id="SSF52540">
    <property type="entry name" value="P-loop containing nucleoside triphosphate hydrolases"/>
    <property type="match status" value="1"/>
</dbReference>
<dbReference type="PROSITE" id="PS50893">
    <property type="entry name" value="ABC_TRANSPORTER_2"/>
    <property type="match status" value="1"/>
</dbReference>
<sequence>MAPTGPAVVIERLVKRYPAPGGGVTAVAGIDLTIGDGEIFGLLGPNGAGKTTTIETLVGLRTPTEGTVRVLGFDPVRQRDEIRRSVAVQPQQAAVFEFQTVAELLRAWASFYPDAADPDEVIERMGLTRSRDVRVARLSGGQRQRLLVGAALISRPGLLVLDEPSTGMDPNAREELWEAIRAHRDTGGTVLLSTHSMEEAEELCDRVAILDRGRIVACGAPEELVREHAPEQEVLFTVAAGSDLTWLEEHAGVLETTTVERPGGGVRVRLRTLDPDRVLVDVLTGPLDARRIQTGEAGLEEVFRRVTGRSFARADVTENAEEGA</sequence>
<protein>
    <submittedName>
        <fullName evidence="7">ABC transporter ATP-binding protein</fullName>
    </submittedName>
</protein>
<dbReference type="Gene3D" id="3.40.50.300">
    <property type="entry name" value="P-loop containing nucleotide triphosphate hydrolases"/>
    <property type="match status" value="1"/>
</dbReference>
<keyword evidence="8" id="KW-1185">Reference proteome</keyword>
<dbReference type="InterPro" id="IPR003439">
    <property type="entry name" value="ABC_transporter-like_ATP-bd"/>
</dbReference>
<keyword evidence="4 7" id="KW-0067">ATP-binding</keyword>
<keyword evidence="5" id="KW-0046">Antibiotic resistance</keyword>
<dbReference type="InterPro" id="IPR050763">
    <property type="entry name" value="ABC_transporter_ATP-binding"/>
</dbReference>
<dbReference type="Pfam" id="PF00005">
    <property type="entry name" value="ABC_tran"/>
    <property type="match status" value="1"/>
</dbReference>